<evidence type="ECO:0000256" key="2">
    <source>
        <dbReference type="ARBA" id="ARBA00022448"/>
    </source>
</evidence>
<dbReference type="Ensembl" id="ENSEBUT00000018727.1">
    <property type="protein sequence ID" value="ENSEBUP00000018152.1"/>
    <property type="gene ID" value="ENSEBUG00000011336.1"/>
</dbReference>
<keyword evidence="7" id="KW-0406">Ion transport</keyword>
<proteinExistence type="predicted"/>
<evidence type="ECO:0000256" key="4">
    <source>
        <dbReference type="ARBA" id="ARBA00022692"/>
    </source>
</evidence>
<keyword evidence="5 18" id="KW-1133">Transmembrane helix</keyword>
<evidence type="ECO:0000256" key="9">
    <source>
        <dbReference type="ARBA" id="ARBA00023170"/>
    </source>
</evidence>
<comment type="subcellular location">
    <subcellularLocation>
        <location evidence="1">Cell membrane</location>
        <topology evidence="1">Multi-pass membrane protein</topology>
    </subcellularLocation>
    <subcellularLocation>
        <location evidence="14">Postsynaptic cell membrane</location>
    </subcellularLocation>
</comment>
<feature type="transmembrane region" description="Helical" evidence="18">
    <location>
        <begin position="330"/>
        <end position="354"/>
    </location>
</feature>
<evidence type="ECO:0000256" key="12">
    <source>
        <dbReference type="ARBA" id="ARBA00023286"/>
    </source>
</evidence>
<name>A0A8C4QQ59_EPTBU</name>
<evidence type="ECO:0000256" key="10">
    <source>
        <dbReference type="ARBA" id="ARBA00023180"/>
    </source>
</evidence>
<dbReference type="GO" id="GO:0038023">
    <property type="term" value="F:signaling receptor activity"/>
    <property type="evidence" value="ECO:0007669"/>
    <property type="project" value="InterPro"/>
</dbReference>
<dbReference type="GO" id="GO:0045211">
    <property type="term" value="C:postsynaptic membrane"/>
    <property type="evidence" value="ECO:0007669"/>
    <property type="project" value="UniProtKB-SubCell"/>
</dbReference>
<keyword evidence="2" id="KW-0813">Transport</keyword>
<dbReference type="Gene3D" id="1.10.287.70">
    <property type="match status" value="1"/>
</dbReference>
<dbReference type="PANTHER" id="PTHR18966">
    <property type="entry name" value="IONOTROPIC GLUTAMATE RECEPTOR"/>
    <property type="match status" value="1"/>
</dbReference>
<dbReference type="InterPro" id="IPR001320">
    <property type="entry name" value="Iontro_rcpt_C"/>
</dbReference>
<dbReference type="SUPFAM" id="SSF53850">
    <property type="entry name" value="Periplasmic binding protein-like II"/>
    <property type="match status" value="1"/>
</dbReference>
<keyword evidence="17" id="KW-1015">Disulfide bond</keyword>
<evidence type="ECO:0000256" key="1">
    <source>
        <dbReference type="ARBA" id="ARBA00004651"/>
    </source>
</evidence>
<evidence type="ECO:0000256" key="7">
    <source>
        <dbReference type="ARBA" id="ARBA00023065"/>
    </source>
</evidence>
<feature type="transmembrane region" description="Helical" evidence="18">
    <location>
        <begin position="70"/>
        <end position="91"/>
    </location>
</feature>
<keyword evidence="4 18" id="KW-0812">Transmembrane</keyword>
<evidence type="ECO:0000256" key="13">
    <source>
        <dbReference type="ARBA" id="ARBA00023303"/>
    </source>
</evidence>
<dbReference type="GO" id="GO:0015276">
    <property type="term" value="F:ligand-gated monoatomic ion channel activity"/>
    <property type="evidence" value="ECO:0007669"/>
    <property type="project" value="InterPro"/>
</dbReference>
<dbReference type="Proteomes" id="UP000694388">
    <property type="component" value="Unplaced"/>
</dbReference>
<protein>
    <recommendedName>
        <fullName evidence="19">Ionotropic glutamate receptor C-terminal domain-containing protein</fullName>
    </recommendedName>
</protein>
<dbReference type="GeneTree" id="ENSGT00940000168820"/>
<dbReference type="Pfam" id="PF00060">
    <property type="entry name" value="Lig_chan"/>
    <property type="match status" value="1"/>
</dbReference>
<evidence type="ECO:0000256" key="14">
    <source>
        <dbReference type="ARBA" id="ARBA00034100"/>
    </source>
</evidence>
<feature type="site" description="Crucial to convey clamshell closure to channel opening" evidence="16">
    <location>
        <position position="176"/>
    </location>
</feature>
<dbReference type="PRINTS" id="PR00177">
    <property type="entry name" value="NMDARECEPTOR"/>
</dbReference>
<reference evidence="20" key="2">
    <citation type="submission" date="2025-09" db="UniProtKB">
        <authorList>
            <consortium name="Ensembl"/>
        </authorList>
    </citation>
    <scope>IDENTIFICATION</scope>
</reference>
<evidence type="ECO:0000313" key="21">
    <source>
        <dbReference type="Proteomes" id="UP000694388"/>
    </source>
</evidence>
<dbReference type="InterPro" id="IPR015683">
    <property type="entry name" value="Ionotropic_Glu_rcpt"/>
</dbReference>
<evidence type="ECO:0000259" key="19">
    <source>
        <dbReference type="Pfam" id="PF00060"/>
    </source>
</evidence>
<evidence type="ECO:0000313" key="20">
    <source>
        <dbReference type="Ensembl" id="ENSEBUP00000018152.1"/>
    </source>
</evidence>
<dbReference type="AlphaFoldDB" id="A0A8C4QQ59"/>
<evidence type="ECO:0000256" key="11">
    <source>
        <dbReference type="ARBA" id="ARBA00023257"/>
    </source>
</evidence>
<keyword evidence="21" id="KW-1185">Reference proteome</keyword>
<evidence type="ECO:0000256" key="17">
    <source>
        <dbReference type="PIRSR" id="PIRSR601508-3"/>
    </source>
</evidence>
<evidence type="ECO:0000256" key="6">
    <source>
        <dbReference type="ARBA" id="ARBA00023018"/>
    </source>
</evidence>
<dbReference type="InterPro" id="IPR001508">
    <property type="entry name" value="Iono_Glu_rcpt_met"/>
</dbReference>
<evidence type="ECO:0000256" key="3">
    <source>
        <dbReference type="ARBA" id="ARBA00022475"/>
    </source>
</evidence>
<organism evidence="20 21">
    <name type="scientific">Eptatretus burgeri</name>
    <name type="common">Inshore hagfish</name>
    <dbReference type="NCBI Taxonomy" id="7764"/>
    <lineage>
        <taxon>Eukaryota</taxon>
        <taxon>Metazoa</taxon>
        <taxon>Chordata</taxon>
        <taxon>Craniata</taxon>
        <taxon>Vertebrata</taxon>
        <taxon>Cyclostomata</taxon>
        <taxon>Myxini</taxon>
        <taxon>Myxiniformes</taxon>
        <taxon>Myxinidae</taxon>
        <taxon>Eptatretinae</taxon>
        <taxon>Eptatretus</taxon>
    </lineage>
</organism>
<keyword evidence="9" id="KW-0675">Receptor</keyword>
<keyword evidence="10" id="KW-0325">Glycoprotein</keyword>
<evidence type="ECO:0000256" key="16">
    <source>
        <dbReference type="PIRSR" id="PIRSR601508-2"/>
    </source>
</evidence>
<dbReference type="OMA" id="NGYHIIM"/>
<keyword evidence="6" id="KW-0770">Synapse</keyword>
<reference evidence="20" key="1">
    <citation type="submission" date="2025-08" db="UniProtKB">
        <authorList>
            <consortium name="Ensembl"/>
        </authorList>
    </citation>
    <scope>IDENTIFICATION</scope>
</reference>
<evidence type="ECO:0000256" key="5">
    <source>
        <dbReference type="ARBA" id="ARBA00022989"/>
    </source>
</evidence>
<evidence type="ECO:0000256" key="18">
    <source>
        <dbReference type="SAM" id="Phobius"/>
    </source>
</evidence>
<feature type="domain" description="Ionotropic glutamate receptor C-terminal" evidence="19">
    <location>
        <begin position="72"/>
        <end position="338"/>
    </location>
</feature>
<evidence type="ECO:0000256" key="15">
    <source>
        <dbReference type="PIRSR" id="PIRSR601508-1"/>
    </source>
</evidence>
<keyword evidence="12" id="KW-1071">Ligand-gated ion channel</keyword>
<dbReference type="FunFam" id="1.10.287.70:FF:000143">
    <property type="entry name" value="Probable glutamate receptor"/>
    <property type="match status" value="1"/>
</dbReference>
<feature type="disulfide bond" evidence="17">
    <location>
        <begin position="256"/>
        <end position="312"/>
    </location>
</feature>
<keyword evidence="13" id="KW-0407">Ion channel</keyword>
<accession>A0A8C4QQ59</accession>
<sequence length="369" mass="42133">MTNDSIRLWEIEESLVNNTAEFALFGYPYTLSKTKLELSEPVFENGYHIIMSGKEIPQTRLFQFLEPLNTLLWVSMLSVCSGVGIVLAIIARLHPDEWYHLAQRNIVSKEDGERFSLVNSLWFAFSSMVGQCGDRLPLSMAGKIIAYAWWFFVLVACSTYTANLAAFFTASGSVNIQSLKDLARRTDIRYGTYSGYHLVNLLQSSSRDPYSTVWRSIMNNRTLVETAERGLSFAEKEQYIFIGDMSAVYSAKKNKCDLIVSDRPMFRHLLHLPFRPHFPHFASISDMIVTLDNSGMLAEIERKWFAQEGQECPNGVTEQQQISMKDFKGVFIFLIIGIAIASFVGYLECLWFRFKNNSEGEKLNSDEQQ</sequence>
<keyword evidence="8 18" id="KW-0472">Membrane</keyword>
<dbReference type="SUPFAM" id="SSF81324">
    <property type="entry name" value="Voltage-gated potassium channels"/>
    <property type="match status" value="1"/>
</dbReference>
<evidence type="ECO:0000256" key="8">
    <source>
        <dbReference type="ARBA" id="ARBA00023136"/>
    </source>
</evidence>
<keyword evidence="11" id="KW-0628">Postsynaptic cell membrane</keyword>
<keyword evidence="3" id="KW-1003">Cell membrane</keyword>
<feature type="binding site" evidence="15">
    <location>
        <position position="244"/>
    </location>
    <ligand>
        <name>L-glutamate</name>
        <dbReference type="ChEBI" id="CHEBI:29985"/>
    </ligand>
</feature>
<feature type="transmembrane region" description="Helical" evidence="18">
    <location>
        <begin position="147"/>
        <end position="170"/>
    </location>
</feature>